<feature type="transmembrane region" description="Helical" evidence="6">
    <location>
        <begin position="397"/>
        <end position="416"/>
    </location>
</feature>
<proteinExistence type="predicted"/>
<dbReference type="InterPro" id="IPR005495">
    <property type="entry name" value="LptG/LptF_permease"/>
</dbReference>
<dbReference type="EMBL" id="SMAD01000001">
    <property type="protein sequence ID" value="TCS90241.1"/>
    <property type="molecule type" value="Genomic_DNA"/>
</dbReference>
<keyword evidence="8" id="KW-1185">Reference proteome</keyword>
<comment type="caution">
    <text evidence="7">The sequence shown here is derived from an EMBL/GenBank/DDBJ whole genome shotgun (WGS) entry which is preliminary data.</text>
</comment>
<dbReference type="Proteomes" id="UP000295807">
    <property type="component" value="Unassembled WGS sequence"/>
</dbReference>
<evidence type="ECO:0000256" key="3">
    <source>
        <dbReference type="ARBA" id="ARBA00022692"/>
    </source>
</evidence>
<evidence type="ECO:0000256" key="1">
    <source>
        <dbReference type="ARBA" id="ARBA00004651"/>
    </source>
</evidence>
<feature type="transmembrane region" description="Helical" evidence="6">
    <location>
        <begin position="428"/>
        <end position="447"/>
    </location>
</feature>
<reference evidence="7 8" key="1">
    <citation type="submission" date="2019-03" db="EMBL/GenBank/DDBJ databases">
        <title>Genomic Encyclopedia of Type Strains, Phase IV (KMG-IV): sequencing the most valuable type-strain genomes for metagenomic binning, comparative biology and taxonomic classification.</title>
        <authorList>
            <person name="Goeker M."/>
        </authorList>
    </citation>
    <scope>NUCLEOTIDE SEQUENCE [LARGE SCALE GENOMIC DNA]</scope>
    <source>
        <strain evidence="7 8">DSM 21100</strain>
    </source>
</reference>
<dbReference type="AlphaFoldDB" id="A0A4R3KXU3"/>
<dbReference type="Pfam" id="PF03739">
    <property type="entry name" value="LptF_LptG"/>
    <property type="match status" value="1"/>
</dbReference>
<dbReference type="PANTHER" id="PTHR33529:SF6">
    <property type="entry name" value="YJGP_YJGQ FAMILY PERMEASE"/>
    <property type="match status" value="1"/>
</dbReference>
<feature type="transmembrane region" description="Helical" evidence="6">
    <location>
        <begin position="53"/>
        <end position="78"/>
    </location>
</feature>
<evidence type="ECO:0000256" key="4">
    <source>
        <dbReference type="ARBA" id="ARBA00022989"/>
    </source>
</evidence>
<evidence type="ECO:0000256" key="6">
    <source>
        <dbReference type="SAM" id="Phobius"/>
    </source>
</evidence>
<evidence type="ECO:0000313" key="7">
    <source>
        <dbReference type="EMBL" id="TCS90241.1"/>
    </source>
</evidence>
<gene>
    <name evidence="7" type="ORF">EDD80_101441</name>
</gene>
<feature type="transmembrane region" description="Helical" evidence="6">
    <location>
        <begin position="99"/>
        <end position="118"/>
    </location>
</feature>
<keyword evidence="2" id="KW-1003">Cell membrane</keyword>
<name>A0A4R3KXU3_9SPHI</name>
<feature type="transmembrane region" description="Helical" evidence="6">
    <location>
        <begin position="12"/>
        <end position="33"/>
    </location>
</feature>
<organism evidence="7 8">
    <name type="scientific">Anseongella ginsenosidimutans</name>
    <dbReference type="NCBI Taxonomy" id="496056"/>
    <lineage>
        <taxon>Bacteria</taxon>
        <taxon>Pseudomonadati</taxon>
        <taxon>Bacteroidota</taxon>
        <taxon>Sphingobacteriia</taxon>
        <taxon>Sphingobacteriales</taxon>
        <taxon>Sphingobacteriaceae</taxon>
        <taxon>Anseongella</taxon>
    </lineage>
</organism>
<evidence type="ECO:0000256" key="2">
    <source>
        <dbReference type="ARBA" id="ARBA00022475"/>
    </source>
</evidence>
<keyword evidence="4 6" id="KW-1133">Transmembrane helix</keyword>
<keyword evidence="3 6" id="KW-0812">Transmembrane</keyword>
<sequence>MKKLHFFIIKAYLRPFATTFLIVLFILMMLFLFKYIDEFVGKGVDWFTVAELIFYANASNVPLALPLAILLSSIMTFGSMGENYELVAIKASGISLTRAMLPLLLIMTVLCLTTFYFANIVIPQANLKIASTIYEFRQTKPSFLIKEGVFYDGIDGYSIKVEKKDEETQTLHGIILYDHTKGNGNTTVLKAEEGEMYKSADEQYLILKLKNGVRYEEMRGERNRNQRERLVRVKFEEHEQKFLLTGFSVADIDEDLFKNNFQMQNISQLEYSADSLNEKRRQELKRLATDIAPYYIYSRDSLFAKYEPLEFDFKDPDFLRNIDENDRELVLHSALGYMRNVKSNTSPAATQNAAAFKLVKRHWVEFHRKFTLSVACFVLFFIGAPLGAIIRKGGLGLPVIVAIVFFLVFHITSTIGEKAAREGSWTPYAGMWLSTAVLIPLGIFLTYKATSDSSLFDLENYIRFFRKLNPWRKKAVLPKKETPGPL</sequence>
<accession>A0A4R3KXU3</accession>
<dbReference type="RefSeq" id="WP_132127685.1">
    <property type="nucleotide sequence ID" value="NZ_CP042432.1"/>
</dbReference>
<evidence type="ECO:0000313" key="8">
    <source>
        <dbReference type="Proteomes" id="UP000295807"/>
    </source>
</evidence>
<dbReference type="GO" id="GO:0043190">
    <property type="term" value="C:ATP-binding cassette (ABC) transporter complex"/>
    <property type="evidence" value="ECO:0007669"/>
    <property type="project" value="TreeGrafter"/>
</dbReference>
<protein>
    <submittedName>
        <fullName evidence="7">Lipopolysaccharide export system permease protein</fullName>
    </submittedName>
</protein>
<dbReference type="PANTHER" id="PTHR33529">
    <property type="entry name" value="SLR0882 PROTEIN-RELATED"/>
    <property type="match status" value="1"/>
</dbReference>
<comment type="subcellular location">
    <subcellularLocation>
        <location evidence="1">Cell membrane</location>
        <topology evidence="1">Multi-pass membrane protein</topology>
    </subcellularLocation>
</comment>
<dbReference type="GO" id="GO:0015920">
    <property type="term" value="P:lipopolysaccharide transport"/>
    <property type="evidence" value="ECO:0007669"/>
    <property type="project" value="TreeGrafter"/>
</dbReference>
<dbReference type="OrthoDB" id="1096108at2"/>
<keyword evidence="5 6" id="KW-0472">Membrane</keyword>
<feature type="transmembrane region" description="Helical" evidence="6">
    <location>
        <begin position="370"/>
        <end position="390"/>
    </location>
</feature>
<evidence type="ECO:0000256" key="5">
    <source>
        <dbReference type="ARBA" id="ARBA00023136"/>
    </source>
</evidence>